<organism evidence="1 2">
    <name type="scientific">Sphaerodactylus townsendi</name>
    <dbReference type="NCBI Taxonomy" id="933632"/>
    <lineage>
        <taxon>Eukaryota</taxon>
        <taxon>Metazoa</taxon>
        <taxon>Chordata</taxon>
        <taxon>Craniata</taxon>
        <taxon>Vertebrata</taxon>
        <taxon>Euteleostomi</taxon>
        <taxon>Lepidosauria</taxon>
        <taxon>Squamata</taxon>
        <taxon>Bifurcata</taxon>
        <taxon>Gekkota</taxon>
        <taxon>Sphaerodactylidae</taxon>
        <taxon>Sphaerodactylus</taxon>
    </lineage>
</organism>
<keyword evidence="2" id="KW-1185">Reference proteome</keyword>
<name>A0ACB8EW15_9SAUR</name>
<gene>
    <name evidence="1" type="ORF">K3G42_013011</name>
</gene>
<accession>A0ACB8EW15</accession>
<evidence type="ECO:0000313" key="1">
    <source>
        <dbReference type="EMBL" id="KAH7997057.1"/>
    </source>
</evidence>
<evidence type="ECO:0000313" key="2">
    <source>
        <dbReference type="Proteomes" id="UP000827872"/>
    </source>
</evidence>
<proteinExistence type="predicted"/>
<dbReference type="Proteomes" id="UP000827872">
    <property type="component" value="Linkage Group LG15"/>
</dbReference>
<reference evidence="1" key="1">
    <citation type="submission" date="2021-08" db="EMBL/GenBank/DDBJ databases">
        <title>The first chromosome-level gecko genome reveals the dynamic sex chromosomes of Neotropical dwarf geckos (Sphaerodactylidae: Sphaerodactylus).</title>
        <authorList>
            <person name="Pinto B.J."/>
            <person name="Keating S.E."/>
            <person name="Gamble T."/>
        </authorList>
    </citation>
    <scope>NUCLEOTIDE SEQUENCE</scope>
    <source>
        <strain evidence="1">TG3544</strain>
    </source>
</reference>
<comment type="caution">
    <text evidence="1">The sequence shown here is derived from an EMBL/GenBank/DDBJ whole genome shotgun (WGS) entry which is preliminary data.</text>
</comment>
<protein>
    <submittedName>
        <fullName evidence="1">Uncharacterized protein</fullName>
    </submittedName>
</protein>
<sequence>MPRWPLFIVACLPVMWLLPPRGSAHCQQFPKSTCEQHTDFVPGHNLLGEGIDITTLERKGAHLVDTSRWLDPNDTCVLCRNPLMDDQLQRLPLAGVDWGVHPLCDRQVSSSIEHFDGDVANVLAEEVKNNWKVELDFPEEFESVAIGQVVLVGSRSEMVSYAHEKTQEDRYSFVRHEISCELYWLRLHPSPTLLSPHFAHDAQNLPSEYDPEEYHDFIDTYGTHYVSQAQLGGRVRSLVPVRTCAATLAGIRVSDIKNCLSLITSLGWVSLLLSRRCRELLSNQAGAVFWEADDQRHIEGVGGSSQEKLLFPGFGKARLFSEWRKNITMNPGVVSHSLLPIHTLLERGDPRREMLKRSVSDYITQRALWWNCINYCPDGSYANLRKYCKCLCYPDAFTDSACCPRERGLAHLQVHIRKASGLQGDPFPFSASDAFVKVFFQGRGKRTRFITDNNNPNWSETLDFGPVKLTGLNYIEVQVWDKDVWEDDHLATCYKSLVAGGTSWVKCHAAHGHVDYYYVLTCMANLGGPTCRDYVPQRQYWVSK</sequence>
<dbReference type="EMBL" id="CM037628">
    <property type="protein sequence ID" value="KAH7997057.1"/>
    <property type="molecule type" value="Genomic_DNA"/>
</dbReference>